<dbReference type="EMBL" id="SNRW01006817">
    <property type="protein sequence ID" value="KAA6382378.1"/>
    <property type="molecule type" value="Genomic_DNA"/>
</dbReference>
<comment type="caution">
    <text evidence="1">The sequence shown here is derived from an EMBL/GenBank/DDBJ whole genome shotgun (WGS) entry which is preliminary data.</text>
</comment>
<dbReference type="AlphaFoldDB" id="A0A5J4VIG2"/>
<name>A0A5J4VIG2_9EUKA</name>
<sequence>MLGECAKGIYSGSYVNVSCEFVANQQVQDSHFPLSRLPVLKLRVAIIWHHSFNVDVAQIGKRLKIPGTKSNSSVVFVVTTQELATVKAVKKRT</sequence>
<proteinExistence type="predicted"/>
<feature type="non-terminal residue" evidence="1">
    <location>
        <position position="93"/>
    </location>
</feature>
<dbReference type="Proteomes" id="UP000324800">
    <property type="component" value="Unassembled WGS sequence"/>
</dbReference>
<gene>
    <name evidence="1" type="ORF">EZS28_022093</name>
</gene>
<evidence type="ECO:0000313" key="1">
    <source>
        <dbReference type="EMBL" id="KAA6382378.1"/>
    </source>
</evidence>
<organism evidence="1 2">
    <name type="scientific">Streblomastix strix</name>
    <dbReference type="NCBI Taxonomy" id="222440"/>
    <lineage>
        <taxon>Eukaryota</taxon>
        <taxon>Metamonada</taxon>
        <taxon>Preaxostyla</taxon>
        <taxon>Oxymonadida</taxon>
        <taxon>Streblomastigidae</taxon>
        <taxon>Streblomastix</taxon>
    </lineage>
</organism>
<evidence type="ECO:0000313" key="2">
    <source>
        <dbReference type="Proteomes" id="UP000324800"/>
    </source>
</evidence>
<accession>A0A5J4VIG2</accession>
<reference evidence="1 2" key="1">
    <citation type="submission" date="2019-03" db="EMBL/GenBank/DDBJ databases">
        <title>Single cell metagenomics reveals metabolic interactions within the superorganism composed of flagellate Streblomastix strix and complex community of Bacteroidetes bacteria on its surface.</title>
        <authorList>
            <person name="Treitli S.C."/>
            <person name="Kolisko M."/>
            <person name="Husnik F."/>
            <person name="Keeling P."/>
            <person name="Hampl V."/>
        </authorList>
    </citation>
    <scope>NUCLEOTIDE SEQUENCE [LARGE SCALE GENOMIC DNA]</scope>
    <source>
        <strain evidence="1">ST1C</strain>
    </source>
</reference>
<protein>
    <submittedName>
        <fullName evidence="1">Uncharacterized protein</fullName>
    </submittedName>
</protein>